<dbReference type="SUPFAM" id="SSF52788">
    <property type="entry name" value="Phosphotyrosine protein phosphatases I"/>
    <property type="match status" value="1"/>
</dbReference>
<evidence type="ECO:0000256" key="3">
    <source>
        <dbReference type="ARBA" id="ARBA00022801"/>
    </source>
</evidence>
<proteinExistence type="inferred from homology"/>
<comment type="similarity">
    <text evidence="1">Belongs to the low molecular weight phosphotyrosine protein phosphatase family.</text>
</comment>
<dbReference type="Pfam" id="PF01451">
    <property type="entry name" value="LMWPc"/>
    <property type="match status" value="1"/>
</dbReference>
<dbReference type="CDD" id="cd16343">
    <property type="entry name" value="LMWPTP"/>
    <property type="match status" value="1"/>
</dbReference>
<dbReference type="PRINTS" id="PR00719">
    <property type="entry name" value="LMWPTPASE"/>
</dbReference>
<dbReference type="InterPro" id="IPR036196">
    <property type="entry name" value="Ptyr_pPase_sf"/>
</dbReference>
<dbReference type="EMBL" id="UOEU01000005">
    <property type="protein sequence ID" value="VAW29789.1"/>
    <property type="molecule type" value="Genomic_DNA"/>
</dbReference>
<reference evidence="6" key="1">
    <citation type="submission" date="2018-06" db="EMBL/GenBank/DDBJ databases">
        <authorList>
            <person name="Zhirakovskaya E."/>
        </authorList>
    </citation>
    <scope>NUCLEOTIDE SEQUENCE</scope>
</reference>
<dbReference type="InterPro" id="IPR017867">
    <property type="entry name" value="Tyr_phospatase_low_mol_wt"/>
</dbReference>
<evidence type="ECO:0000259" key="5">
    <source>
        <dbReference type="SMART" id="SM00226"/>
    </source>
</evidence>
<keyword evidence="3 6" id="KW-0378">Hydrolase</keyword>
<dbReference type="AlphaFoldDB" id="A0A3B0UYV9"/>
<dbReference type="Gene3D" id="3.40.50.2300">
    <property type="match status" value="1"/>
</dbReference>
<gene>
    <name evidence="6" type="ORF">MNBD_CHLOROFLEXI01-4351</name>
</gene>
<dbReference type="EC" id="3.1.3.48" evidence="2"/>
<feature type="domain" description="Phosphotyrosine protein phosphatase I" evidence="5">
    <location>
        <begin position="3"/>
        <end position="148"/>
    </location>
</feature>
<organism evidence="6">
    <name type="scientific">hydrothermal vent metagenome</name>
    <dbReference type="NCBI Taxonomy" id="652676"/>
    <lineage>
        <taxon>unclassified sequences</taxon>
        <taxon>metagenomes</taxon>
        <taxon>ecological metagenomes</taxon>
    </lineage>
</organism>
<keyword evidence="4" id="KW-0904">Protein phosphatase</keyword>
<name>A0A3B0UYV9_9ZZZZ</name>
<protein>
    <recommendedName>
        <fullName evidence="2">protein-tyrosine-phosphatase</fullName>
        <ecNumber evidence="2">3.1.3.48</ecNumber>
    </recommendedName>
</protein>
<evidence type="ECO:0000256" key="4">
    <source>
        <dbReference type="ARBA" id="ARBA00022912"/>
    </source>
</evidence>
<dbReference type="InterPro" id="IPR023485">
    <property type="entry name" value="Ptyr_pPase"/>
</dbReference>
<evidence type="ECO:0000256" key="2">
    <source>
        <dbReference type="ARBA" id="ARBA00013064"/>
    </source>
</evidence>
<dbReference type="SMART" id="SM00226">
    <property type="entry name" value="LMWPc"/>
    <property type="match status" value="1"/>
</dbReference>
<sequence>MTINVLFVCLGNICRSPMAEAVFQQLVDEAELTNQFHIDSAGTGNYHIGEKAHPGTRAILAEHDIAYNGRSRQMTPQDMSNPSSYIIAMDQSNSSDLSRQFGPHANQHRLLDFSTQKAESDVPDPYYTSNFPYAYQLVTDGCRGLLATIREREGL</sequence>
<accession>A0A3B0UYV9</accession>
<evidence type="ECO:0000313" key="6">
    <source>
        <dbReference type="EMBL" id="VAW29789.1"/>
    </source>
</evidence>
<dbReference type="GO" id="GO:0004725">
    <property type="term" value="F:protein tyrosine phosphatase activity"/>
    <property type="evidence" value="ECO:0007669"/>
    <property type="project" value="UniProtKB-EC"/>
</dbReference>
<dbReference type="PANTHER" id="PTHR11717:SF7">
    <property type="entry name" value="LOW MOLECULAR WEIGHT PHOSPHOTYROSINE PROTEIN PHOSPHATASE"/>
    <property type="match status" value="1"/>
</dbReference>
<dbReference type="InterPro" id="IPR050438">
    <property type="entry name" value="LMW_PTPase"/>
</dbReference>
<evidence type="ECO:0000256" key="1">
    <source>
        <dbReference type="ARBA" id="ARBA00011063"/>
    </source>
</evidence>
<dbReference type="PANTHER" id="PTHR11717">
    <property type="entry name" value="LOW MOLECULAR WEIGHT PROTEIN TYROSINE PHOSPHATASE"/>
    <property type="match status" value="1"/>
</dbReference>